<dbReference type="PANTHER" id="PTHR22883:SF301">
    <property type="entry name" value="PALMITOYLTRANSFERASE ZDHHC12"/>
    <property type="match status" value="1"/>
</dbReference>
<comment type="catalytic activity">
    <reaction evidence="10">
        <text>L-cysteinyl-[protein] + hexadecanoyl-CoA = S-hexadecanoyl-L-cysteinyl-[protein] + CoA</text>
        <dbReference type="Rhea" id="RHEA:36683"/>
        <dbReference type="Rhea" id="RHEA-COMP:10131"/>
        <dbReference type="Rhea" id="RHEA-COMP:11032"/>
        <dbReference type="ChEBI" id="CHEBI:29950"/>
        <dbReference type="ChEBI" id="CHEBI:57287"/>
        <dbReference type="ChEBI" id="CHEBI:57379"/>
        <dbReference type="ChEBI" id="CHEBI:74151"/>
        <dbReference type="EC" id="2.3.1.225"/>
    </reaction>
</comment>
<dbReference type="PROSITE" id="PS50216">
    <property type="entry name" value="DHHC"/>
    <property type="match status" value="1"/>
</dbReference>
<evidence type="ECO:0000256" key="11">
    <source>
        <dbReference type="SAM" id="SignalP"/>
    </source>
</evidence>
<keyword evidence="8" id="KW-0449">Lipoprotein</keyword>
<evidence type="ECO:0000256" key="2">
    <source>
        <dbReference type="ARBA" id="ARBA00008574"/>
    </source>
</evidence>
<evidence type="ECO:0000313" key="13">
    <source>
        <dbReference type="EMBL" id="CCC53306.1"/>
    </source>
</evidence>
<comment type="subcellular location">
    <subcellularLocation>
        <location evidence="1">Endomembrane system</location>
        <topology evidence="1">Multi-pass membrane protein</topology>
    </subcellularLocation>
</comment>
<keyword evidence="9 10" id="KW-0012">Acyltransferase</keyword>
<gene>
    <name evidence="13" type="ORF">TVY486_1107900</name>
</gene>
<keyword evidence="7" id="KW-0564">Palmitate</keyword>
<name>G0UBV8_TRYVY</name>
<feature type="chain" id="PRO_5003409989" description="Palmitoyltransferase" evidence="11">
    <location>
        <begin position="22"/>
        <end position="223"/>
    </location>
</feature>
<protein>
    <recommendedName>
        <fullName evidence="10">Palmitoyltransferase</fullName>
        <ecNumber evidence="10">2.3.1.225</ecNumber>
    </recommendedName>
</protein>
<comment type="similarity">
    <text evidence="2 10">Belongs to the DHHC palmitoyltransferase family.</text>
</comment>
<accession>G0UBV8</accession>
<feature type="transmembrane region" description="Helical" evidence="10">
    <location>
        <begin position="145"/>
        <end position="172"/>
    </location>
</feature>
<keyword evidence="6 10" id="KW-0472">Membrane</keyword>
<reference evidence="13" key="1">
    <citation type="journal article" date="2012" name="Proc. Natl. Acad. Sci. U.S.A.">
        <title>Antigenic diversity is generated by distinct evolutionary mechanisms in African trypanosome species.</title>
        <authorList>
            <person name="Jackson A.P."/>
            <person name="Berry A."/>
            <person name="Aslett M."/>
            <person name="Allison H.C."/>
            <person name="Burton P."/>
            <person name="Vavrova-Anderson J."/>
            <person name="Brown R."/>
            <person name="Browne H."/>
            <person name="Corton N."/>
            <person name="Hauser H."/>
            <person name="Gamble J."/>
            <person name="Gilderthorp R."/>
            <person name="Marcello L."/>
            <person name="McQuillan J."/>
            <person name="Otto T.D."/>
            <person name="Quail M.A."/>
            <person name="Sanders M.J."/>
            <person name="van Tonder A."/>
            <person name="Ginger M.L."/>
            <person name="Field M.C."/>
            <person name="Barry J.D."/>
            <person name="Hertz-Fowler C."/>
            <person name="Berriman M."/>
        </authorList>
    </citation>
    <scope>NUCLEOTIDE SEQUENCE</scope>
    <source>
        <strain evidence="13">Y486</strain>
    </source>
</reference>
<dbReference type="GO" id="GO:0019706">
    <property type="term" value="F:protein-cysteine S-palmitoyltransferase activity"/>
    <property type="evidence" value="ECO:0007669"/>
    <property type="project" value="UniProtKB-EC"/>
</dbReference>
<evidence type="ECO:0000256" key="7">
    <source>
        <dbReference type="ARBA" id="ARBA00023139"/>
    </source>
</evidence>
<dbReference type="GO" id="GO:0005794">
    <property type="term" value="C:Golgi apparatus"/>
    <property type="evidence" value="ECO:0007669"/>
    <property type="project" value="TreeGrafter"/>
</dbReference>
<evidence type="ECO:0000256" key="10">
    <source>
        <dbReference type="RuleBase" id="RU079119"/>
    </source>
</evidence>
<evidence type="ECO:0000256" key="3">
    <source>
        <dbReference type="ARBA" id="ARBA00022679"/>
    </source>
</evidence>
<dbReference type="InterPro" id="IPR039859">
    <property type="entry name" value="PFA4/ZDH16/20/ERF2-like"/>
</dbReference>
<keyword evidence="4 10" id="KW-0812">Transmembrane</keyword>
<evidence type="ECO:0000256" key="4">
    <source>
        <dbReference type="ARBA" id="ARBA00022692"/>
    </source>
</evidence>
<dbReference type="EC" id="2.3.1.225" evidence="10"/>
<evidence type="ECO:0000256" key="9">
    <source>
        <dbReference type="ARBA" id="ARBA00023315"/>
    </source>
</evidence>
<keyword evidence="11" id="KW-0732">Signal</keyword>
<organism evidence="13">
    <name type="scientific">Trypanosoma vivax (strain Y486)</name>
    <dbReference type="NCBI Taxonomy" id="1055687"/>
    <lineage>
        <taxon>Eukaryota</taxon>
        <taxon>Discoba</taxon>
        <taxon>Euglenozoa</taxon>
        <taxon>Kinetoplastea</taxon>
        <taxon>Metakinetoplastina</taxon>
        <taxon>Trypanosomatida</taxon>
        <taxon>Trypanosomatidae</taxon>
        <taxon>Trypanosoma</taxon>
        <taxon>Duttonella</taxon>
    </lineage>
</organism>
<sequence length="223" mass="24947">MCVFACFLIVAYAASLLLVSTDPGVYPRLRLDEEDPLRDYMELVYCRVCNLRRPPRAAHCYVCNVCVLDHDHHCGVLGGCVGRRSLRWFILYLMSAAAAALMAVVWLFRSLCELSNAARAAHGGGAEAEMHRTPRGQMEGVKPMMVVLLFVVALVVLMFVGGFCVFQVWLALTSTTRRESQRREGWYHPVTSPRVLWRNVLYVVFPPPSLLEAPKSGTSSLLV</sequence>
<evidence type="ECO:0000256" key="8">
    <source>
        <dbReference type="ARBA" id="ARBA00023288"/>
    </source>
</evidence>
<dbReference type="EMBL" id="HE573027">
    <property type="protein sequence ID" value="CCC53306.1"/>
    <property type="molecule type" value="Genomic_DNA"/>
</dbReference>
<evidence type="ECO:0000256" key="6">
    <source>
        <dbReference type="ARBA" id="ARBA00023136"/>
    </source>
</evidence>
<evidence type="ECO:0000256" key="1">
    <source>
        <dbReference type="ARBA" id="ARBA00004127"/>
    </source>
</evidence>
<dbReference type="PANTHER" id="PTHR22883">
    <property type="entry name" value="ZINC FINGER DHHC DOMAIN CONTAINING PROTEIN"/>
    <property type="match status" value="1"/>
</dbReference>
<feature type="signal peptide" evidence="11">
    <location>
        <begin position="1"/>
        <end position="21"/>
    </location>
</feature>
<dbReference type="Pfam" id="PF01529">
    <property type="entry name" value="DHHC"/>
    <property type="match status" value="1"/>
</dbReference>
<evidence type="ECO:0000259" key="12">
    <source>
        <dbReference type="Pfam" id="PF01529"/>
    </source>
</evidence>
<feature type="domain" description="Palmitoyltransferase DHHC" evidence="12">
    <location>
        <begin position="41"/>
        <end position="182"/>
    </location>
</feature>
<proteinExistence type="inferred from homology"/>
<feature type="transmembrane region" description="Helical" evidence="10">
    <location>
        <begin position="89"/>
        <end position="108"/>
    </location>
</feature>
<evidence type="ECO:0000256" key="5">
    <source>
        <dbReference type="ARBA" id="ARBA00022989"/>
    </source>
</evidence>
<dbReference type="InterPro" id="IPR001594">
    <property type="entry name" value="Palmitoyltrfase_DHHC"/>
</dbReference>
<comment type="domain">
    <text evidence="10">The DHHC domain is required for palmitoyltransferase activity.</text>
</comment>
<dbReference type="GO" id="GO:0005783">
    <property type="term" value="C:endoplasmic reticulum"/>
    <property type="evidence" value="ECO:0007669"/>
    <property type="project" value="TreeGrafter"/>
</dbReference>
<keyword evidence="5 10" id="KW-1133">Transmembrane helix</keyword>
<dbReference type="AlphaFoldDB" id="G0UBV8"/>
<keyword evidence="3 10" id="KW-0808">Transferase</keyword>
<dbReference type="GO" id="GO:0006612">
    <property type="term" value="P:protein targeting to membrane"/>
    <property type="evidence" value="ECO:0007669"/>
    <property type="project" value="TreeGrafter"/>
</dbReference>